<keyword evidence="2" id="KW-1185">Reference proteome</keyword>
<protein>
    <submittedName>
        <fullName evidence="1">Uncharacterized protein</fullName>
    </submittedName>
</protein>
<dbReference type="EMBL" id="SMMG02000003">
    <property type="protein sequence ID" value="KAA3481118.1"/>
    <property type="molecule type" value="Genomic_DNA"/>
</dbReference>
<comment type="caution">
    <text evidence="1">The sequence shown here is derived from an EMBL/GenBank/DDBJ whole genome shotgun (WGS) entry which is preliminary data.</text>
</comment>
<organism evidence="1 2">
    <name type="scientific">Gossypium australe</name>
    <dbReference type="NCBI Taxonomy" id="47621"/>
    <lineage>
        <taxon>Eukaryota</taxon>
        <taxon>Viridiplantae</taxon>
        <taxon>Streptophyta</taxon>
        <taxon>Embryophyta</taxon>
        <taxon>Tracheophyta</taxon>
        <taxon>Spermatophyta</taxon>
        <taxon>Magnoliopsida</taxon>
        <taxon>eudicotyledons</taxon>
        <taxon>Gunneridae</taxon>
        <taxon>Pentapetalae</taxon>
        <taxon>rosids</taxon>
        <taxon>malvids</taxon>
        <taxon>Malvales</taxon>
        <taxon>Malvaceae</taxon>
        <taxon>Malvoideae</taxon>
        <taxon>Gossypium</taxon>
    </lineage>
</organism>
<name>A0A5B6WIQ5_9ROSI</name>
<dbReference type="Proteomes" id="UP000325315">
    <property type="component" value="Unassembled WGS sequence"/>
</dbReference>
<proteinExistence type="predicted"/>
<sequence>MISKELEVHFSLDLEKYLGLQKKKQAFNLLKDRMLSRIKSECAIPTYAMSCFLLSKSLYLDLEGIIRSILVAKAWGKERD</sequence>
<evidence type="ECO:0000313" key="2">
    <source>
        <dbReference type="Proteomes" id="UP000325315"/>
    </source>
</evidence>
<evidence type="ECO:0000313" key="1">
    <source>
        <dbReference type="EMBL" id="KAA3481118.1"/>
    </source>
</evidence>
<accession>A0A5B6WIQ5</accession>
<dbReference type="AlphaFoldDB" id="A0A5B6WIQ5"/>
<gene>
    <name evidence="1" type="ORF">EPI10_021511</name>
</gene>
<reference evidence="1" key="1">
    <citation type="submission" date="2019-08" db="EMBL/GenBank/DDBJ databases">
        <authorList>
            <person name="Liu F."/>
        </authorList>
    </citation>
    <scope>NUCLEOTIDE SEQUENCE [LARGE SCALE GENOMIC DNA]</scope>
    <source>
        <strain evidence="1">PA1801</strain>
        <tissue evidence="1">Leaf</tissue>
    </source>
</reference>
<dbReference type="OrthoDB" id="1000610at2759"/>